<dbReference type="GO" id="GO:0071949">
    <property type="term" value="F:FAD binding"/>
    <property type="evidence" value="ECO:0007669"/>
    <property type="project" value="TreeGrafter"/>
</dbReference>
<reference evidence="18" key="2">
    <citation type="submission" date="2023-06" db="EMBL/GenBank/DDBJ databases">
        <authorList>
            <consortium name="Lawrence Berkeley National Laboratory"/>
            <person name="Haridas S."/>
            <person name="Hensen N."/>
            <person name="Bonometti L."/>
            <person name="Westerberg I."/>
            <person name="Brannstrom I.O."/>
            <person name="Guillou S."/>
            <person name="Cros-Aarteil S."/>
            <person name="Calhoun S."/>
            <person name="Kuo A."/>
            <person name="Mondo S."/>
            <person name="Pangilinan J."/>
            <person name="Riley R."/>
            <person name="Labutti K."/>
            <person name="Andreopoulos B."/>
            <person name="Lipzen A."/>
            <person name="Chen C."/>
            <person name="Yanf M."/>
            <person name="Daum C."/>
            <person name="Ng V."/>
            <person name="Clum A."/>
            <person name="Steindorff A."/>
            <person name="Ohm R."/>
            <person name="Martin F."/>
            <person name="Silar P."/>
            <person name="Natvig D."/>
            <person name="Lalanne C."/>
            <person name="Gautier V."/>
            <person name="Ament-Velasquez S.L."/>
            <person name="Kruys A."/>
            <person name="Hutchinson M.I."/>
            <person name="Powell A.J."/>
            <person name="Barry K."/>
            <person name="Miller A.N."/>
            <person name="Grigoriev I.V."/>
            <person name="Debuchy R."/>
            <person name="Gladieux P."/>
            <person name="Thoren M.H."/>
            <person name="Johannesson H."/>
        </authorList>
    </citation>
    <scope>NUCLEOTIDE SEQUENCE</scope>
    <source>
        <strain evidence="18">CBS 958.72</strain>
    </source>
</reference>
<evidence type="ECO:0000256" key="1">
    <source>
        <dbReference type="ARBA" id="ARBA00001970"/>
    </source>
</evidence>
<comment type="cofactor">
    <cofactor evidence="1">
        <name>heme b</name>
        <dbReference type="ChEBI" id="CHEBI:60344"/>
    </cofactor>
</comment>
<dbReference type="InterPro" id="IPR017938">
    <property type="entry name" value="Riboflavin_synthase-like_b-brl"/>
</dbReference>
<evidence type="ECO:0000256" key="13">
    <source>
        <dbReference type="ARBA" id="ARBA00023027"/>
    </source>
</evidence>
<evidence type="ECO:0000256" key="9">
    <source>
        <dbReference type="ARBA" id="ARBA00022827"/>
    </source>
</evidence>
<dbReference type="GO" id="GO:0046872">
    <property type="term" value="F:metal ion binding"/>
    <property type="evidence" value="ECO:0007669"/>
    <property type="project" value="UniProtKB-KW"/>
</dbReference>
<evidence type="ECO:0000256" key="4">
    <source>
        <dbReference type="ARBA" id="ARBA00012229"/>
    </source>
</evidence>
<dbReference type="Gene3D" id="2.40.30.10">
    <property type="entry name" value="Translation factors"/>
    <property type="match status" value="1"/>
</dbReference>
<keyword evidence="6" id="KW-0349">Heme</keyword>
<dbReference type="SUPFAM" id="SSF46458">
    <property type="entry name" value="Globin-like"/>
    <property type="match status" value="1"/>
</dbReference>
<comment type="cofactor">
    <cofactor evidence="2">
        <name>FAD</name>
        <dbReference type="ChEBI" id="CHEBI:57692"/>
    </cofactor>
</comment>
<name>A0AAE0KHQ8_9PEZI</name>
<dbReference type="PROSITE" id="PS51384">
    <property type="entry name" value="FAD_FR"/>
    <property type="match status" value="1"/>
</dbReference>
<organism evidence="18 19">
    <name type="scientific">Lasiosphaeria ovina</name>
    <dbReference type="NCBI Taxonomy" id="92902"/>
    <lineage>
        <taxon>Eukaryota</taxon>
        <taxon>Fungi</taxon>
        <taxon>Dikarya</taxon>
        <taxon>Ascomycota</taxon>
        <taxon>Pezizomycotina</taxon>
        <taxon>Sordariomycetes</taxon>
        <taxon>Sordariomycetidae</taxon>
        <taxon>Sordariales</taxon>
        <taxon>Lasiosphaeriaceae</taxon>
        <taxon>Lasiosphaeria</taxon>
    </lineage>
</organism>
<dbReference type="GO" id="GO:0009636">
    <property type="term" value="P:response to toxic substance"/>
    <property type="evidence" value="ECO:0007669"/>
    <property type="project" value="UniProtKB-KW"/>
</dbReference>
<comment type="catalytic activity">
    <reaction evidence="15">
        <text>2 nitric oxide + NADPH + 2 O2 = 2 nitrate + NADP(+) + H(+)</text>
        <dbReference type="Rhea" id="RHEA:19465"/>
        <dbReference type="ChEBI" id="CHEBI:15378"/>
        <dbReference type="ChEBI" id="CHEBI:15379"/>
        <dbReference type="ChEBI" id="CHEBI:16480"/>
        <dbReference type="ChEBI" id="CHEBI:17632"/>
        <dbReference type="ChEBI" id="CHEBI:57783"/>
        <dbReference type="ChEBI" id="CHEBI:58349"/>
        <dbReference type="EC" id="1.14.12.17"/>
    </reaction>
</comment>
<keyword evidence="5" id="KW-0216">Detoxification</keyword>
<dbReference type="GO" id="GO:0046210">
    <property type="term" value="P:nitric oxide catabolic process"/>
    <property type="evidence" value="ECO:0007669"/>
    <property type="project" value="TreeGrafter"/>
</dbReference>
<dbReference type="InterPro" id="IPR000971">
    <property type="entry name" value="Globin"/>
</dbReference>
<gene>
    <name evidence="18" type="ORF">B0T24DRAFT_525159</name>
</gene>
<dbReference type="InterPro" id="IPR009050">
    <property type="entry name" value="Globin-like_sf"/>
</dbReference>
<keyword evidence="8" id="KW-0479">Metal-binding</keyword>
<evidence type="ECO:0000313" key="18">
    <source>
        <dbReference type="EMBL" id="KAK3376435.1"/>
    </source>
</evidence>
<keyword evidence="11" id="KW-0560">Oxidoreductase</keyword>
<dbReference type="GO" id="GO:0020037">
    <property type="term" value="F:heme binding"/>
    <property type="evidence" value="ECO:0007669"/>
    <property type="project" value="InterPro"/>
</dbReference>
<keyword evidence="19" id="KW-1185">Reference proteome</keyword>
<dbReference type="Gene3D" id="3.40.50.80">
    <property type="entry name" value="Nucleotide-binding domain of ferredoxin-NADP reductase (FNR) module"/>
    <property type="match status" value="1"/>
</dbReference>
<dbReference type="Pfam" id="PF00042">
    <property type="entry name" value="Globin"/>
    <property type="match status" value="1"/>
</dbReference>
<evidence type="ECO:0000313" key="19">
    <source>
        <dbReference type="Proteomes" id="UP001287356"/>
    </source>
</evidence>
<dbReference type="Proteomes" id="UP001287356">
    <property type="component" value="Unassembled WGS sequence"/>
</dbReference>
<feature type="domain" description="FAD-binding FR-type" evidence="17">
    <location>
        <begin position="153"/>
        <end position="268"/>
    </location>
</feature>
<evidence type="ECO:0000256" key="7">
    <source>
        <dbReference type="ARBA" id="ARBA00022630"/>
    </source>
</evidence>
<dbReference type="GO" id="GO:0071500">
    <property type="term" value="P:cellular response to nitrosative stress"/>
    <property type="evidence" value="ECO:0007669"/>
    <property type="project" value="TreeGrafter"/>
</dbReference>
<comment type="catalytic activity">
    <reaction evidence="14">
        <text>2 nitric oxide + NADH + 2 O2 = 2 nitrate + NAD(+) + H(+)</text>
        <dbReference type="Rhea" id="RHEA:19469"/>
        <dbReference type="ChEBI" id="CHEBI:15378"/>
        <dbReference type="ChEBI" id="CHEBI:15379"/>
        <dbReference type="ChEBI" id="CHEBI:16480"/>
        <dbReference type="ChEBI" id="CHEBI:17632"/>
        <dbReference type="ChEBI" id="CHEBI:57540"/>
        <dbReference type="ChEBI" id="CHEBI:57945"/>
        <dbReference type="EC" id="1.14.12.17"/>
    </reaction>
</comment>
<comment type="similarity">
    <text evidence="3">In the C-terminal section; belongs to the flavoprotein pyridine nucleotide cytochrome reductase family.</text>
</comment>
<keyword evidence="10" id="KW-0521">NADP</keyword>
<accession>A0AAE0KHQ8</accession>
<evidence type="ECO:0000256" key="6">
    <source>
        <dbReference type="ARBA" id="ARBA00022617"/>
    </source>
</evidence>
<comment type="caution">
    <text evidence="18">The sequence shown here is derived from an EMBL/GenBank/DDBJ whole genome shotgun (WGS) entry which is preliminary data.</text>
</comment>
<keyword evidence="7" id="KW-0285">Flavoprotein</keyword>
<evidence type="ECO:0000256" key="10">
    <source>
        <dbReference type="ARBA" id="ARBA00022857"/>
    </source>
</evidence>
<dbReference type="GO" id="GO:0019825">
    <property type="term" value="F:oxygen binding"/>
    <property type="evidence" value="ECO:0007669"/>
    <property type="project" value="InterPro"/>
</dbReference>
<reference evidence="18" key="1">
    <citation type="journal article" date="2023" name="Mol. Phylogenet. Evol.">
        <title>Genome-scale phylogeny and comparative genomics of the fungal order Sordariales.</title>
        <authorList>
            <person name="Hensen N."/>
            <person name="Bonometti L."/>
            <person name="Westerberg I."/>
            <person name="Brannstrom I.O."/>
            <person name="Guillou S."/>
            <person name="Cros-Aarteil S."/>
            <person name="Calhoun S."/>
            <person name="Haridas S."/>
            <person name="Kuo A."/>
            <person name="Mondo S."/>
            <person name="Pangilinan J."/>
            <person name="Riley R."/>
            <person name="LaButti K."/>
            <person name="Andreopoulos B."/>
            <person name="Lipzen A."/>
            <person name="Chen C."/>
            <person name="Yan M."/>
            <person name="Daum C."/>
            <person name="Ng V."/>
            <person name="Clum A."/>
            <person name="Steindorff A."/>
            <person name="Ohm R.A."/>
            <person name="Martin F."/>
            <person name="Silar P."/>
            <person name="Natvig D.O."/>
            <person name="Lalanne C."/>
            <person name="Gautier V."/>
            <person name="Ament-Velasquez S.L."/>
            <person name="Kruys A."/>
            <person name="Hutchinson M.I."/>
            <person name="Powell A.J."/>
            <person name="Barry K."/>
            <person name="Miller A.N."/>
            <person name="Grigoriev I.V."/>
            <person name="Debuchy R."/>
            <person name="Gladieux P."/>
            <person name="Hiltunen Thoren M."/>
            <person name="Johannesson H."/>
        </authorList>
    </citation>
    <scope>NUCLEOTIDE SEQUENCE</scope>
    <source>
        <strain evidence="18">CBS 958.72</strain>
    </source>
</reference>
<dbReference type="EMBL" id="JAULSN010000003">
    <property type="protein sequence ID" value="KAK3376435.1"/>
    <property type="molecule type" value="Genomic_DNA"/>
</dbReference>
<dbReference type="InterPro" id="IPR017927">
    <property type="entry name" value="FAD-bd_FR_type"/>
</dbReference>
<evidence type="ECO:0000256" key="2">
    <source>
        <dbReference type="ARBA" id="ARBA00001974"/>
    </source>
</evidence>
<dbReference type="InterPro" id="IPR039261">
    <property type="entry name" value="FNR_nucleotide-bd"/>
</dbReference>
<proteinExistence type="inferred from homology"/>
<keyword evidence="9" id="KW-0274">FAD</keyword>
<evidence type="ECO:0000256" key="12">
    <source>
        <dbReference type="ARBA" id="ARBA00023004"/>
    </source>
</evidence>
<dbReference type="GO" id="GO:0008941">
    <property type="term" value="F:nitric oxide dioxygenase NAD(P)H activity"/>
    <property type="evidence" value="ECO:0007669"/>
    <property type="project" value="UniProtKB-EC"/>
</dbReference>
<dbReference type="InterPro" id="IPR001433">
    <property type="entry name" value="OxRdtase_FAD/NAD-bd"/>
</dbReference>
<dbReference type="FunFam" id="1.10.490.10:FF:000003">
    <property type="entry name" value="Flavohemoprotein"/>
    <property type="match status" value="1"/>
</dbReference>
<evidence type="ECO:0000256" key="8">
    <source>
        <dbReference type="ARBA" id="ARBA00022723"/>
    </source>
</evidence>
<evidence type="ECO:0000256" key="15">
    <source>
        <dbReference type="ARBA" id="ARBA00049433"/>
    </source>
</evidence>
<dbReference type="PROSITE" id="PS01033">
    <property type="entry name" value="GLOBIN"/>
    <property type="match status" value="1"/>
</dbReference>
<dbReference type="InterPro" id="IPR012292">
    <property type="entry name" value="Globin/Proto"/>
</dbReference>
<evidence type="ECO:0000259" key="16">
    <source>
        <dbReference type="PROSITE" id="PS01033"/>
    </source>
</evidence>
<evidence type="ECO:0000259" key="17">
    <source>
        <dbReference type="PROSITE" id="PS51384"/>
    </source>
</evidence>
<dbReference type="FunFam" id="2.40.30.10:FF:000034">
    <property type="entry name" value="Flavohemoprotein"/>
    <property type="match status" value="1"/>
</dbReference>
<evidence type="ECO:0000256" key="3">
    <source>
        <dbReference type="ARBA" id="ARBA00006401"/>
    </source>
</evidence>
<dbReference type="PANTHER" id="PTHR43396">
    <property type="entry name" value="FLAVOHEMOPROTEIN"/>
    <property type="match status" value="1"/>
</dbReference>
<dbReference type="EC" id="1.14.12.17" evidence="4"/>
<evidence type="ECO:0000256" key="5">
    <source>
        <dbReference type="ARBA" id="ARBA00022575"/>
    </source>
</evidence>
<dbReference type="SUPFAM" id="SSF52343">
    <property type="entry name" value="Ferredoxin reductase-like, C-terminal NADP-linked domain"/>
    <property type="match status" value="1"/>
</dbReference>
<dbReference type="Pfam" id="PF00175">
    <property type="entry name" value="NAD_binding_1"/>
    <property type="match status" value="1"/>
</dbReference>
<protein>
    <recommendedName>
        <fullName evidence="4">nitric oxide dioxygenase</fullName>
        <ecNumber evidence="4">1.14.12.17</ecNumber>
    </recommendedName>
</protein>
<evidence type="ECO:0000256" key="11">
    <source>
        <dbReference type="ARBA" id="ARBA00023002"/>
    </source>
</evidence>
<dbReference type="SUPFAM" id="SSF63380">
    <property type="entry name" value="Riboflavin synthase domain-like"/>
    <property type="match status" value="1"/>
</dbReference>
<dbReference type="CDD" id="cd08922">
    <property type="entry name" value="FHb-globin"/>
    <property type="match status" value="1"/>
</dbReference>
<feature type="domain" description="Globin" evidence="16">
    <location>
        <begin position="4"/>
        <end position="141"/>
    </location>
</feature>
<dbReference type="Gene3D" id="1.10.490.10">
    <property type="entry name" value="Globins"/>
    <property type="match status" value="1"/>
</dbReference>
<keyword evidence="13" id="KW-0520">NAD</keyword>
<sequence length="438" mass="47217">MAAALTESQIAIVKSTAPVLKEHGNTITSVFYKNLIADHAALSDVFNASSQVTGRQPRALASAVLAYATYIDDLPKLAHAVERIAHKHVSLQVTPAQYDLVGQYLIQAIGQVLGSAATPDIVDAWTAAYGVLAGVFINREADMYRANAADRFAGWRKFRILRKVAETPSVTSFSLAPVDGELLPLPRYLPGQYVSVQVPVPALGHLQSRQYSLSRAPREQGDYYRISVKREEGLEAGIAGLVSNLLHASFGPGDEVELSHPQGEFFVDPQAASKEGVPAVLISASSGATPLMAILDSLVLQDGAPRKALPPVKRPVSWVHAARSSAEILFADEVTQIARGNDNVTATFYSRRPAQAAVMDVVKPAEGSVVRYLAGDARLDLAQLDRDADLFLADARAEYFICGPETFMVDVRRALVALGVDKPRIFLELFSTGDVVDE</sequence>
<dbReference type="AlphaFoldDB" id="A0AAE0KHQ8"/>
<evidence type="ECO:0000256" key="14">
    <source>
        <dbReference type="ARBA" id="ARBA00048649"/>
    </source>
</evidence>
<keyword evidence="12" id="KW-0408">Iron</keyword>
<dbReference type="PANTHER" id="PTHR43396:SF3">
    <property type="entry name" value="FLAVOHEMOPROTEIN"/>
    <property type="match status" value="1"/>
</dbReference>
<dbReference type="CDD" id="cd06184">
    <property type="entry name" value="flavohem_like_fad_nad_binding"/>
    <property type="match status" value="1"/>
</dbReference>